<keyword evidence="2" id="KW-1185">Reference proteome</keyword>
<evidence type="ECO:0000313" key="2">
    <source>
        <dbReference type="Proteomes" id="UP000014480"/>
    </source>
</evidence>
<name>A0A484FWH4_COLOR</name>
<dbReference type="Proteomes" id="UP000014480">
    <property type="component" value="Unassembled WGS sequence"/>
</dbReference>
<sequence length="89" mass="10085">MMAMDAAVPPEIKVPESPYTYGEPLSQPRICFEQALRRRRGRLAWAASISECLAKAAALATRNPVYLAAPVYSRLSKWDPSVMLQYHRY</sequence>
<accession>A0A484FWH4</accession>
<dbReference type="EMBL" id="AMCV02000010">
    <property type="protein sequence ID" value="TDZ22400.1"/>
    <property type="molecule type" value="Genomic_DNA"/>
</dbReference>
<reference evidence="2" key="2">
    <citation type="journal article" date="2019" name="Mol. Plant Microbe Interact.">
        <title>Genome sequence resources for four phytopathogenic fungi from the Colletotrichum orbiculare species complex.</title>
        <authorList>
            <person name="Gan P."/>
            <person name="Tsushima A."/>
            <person name="Narusaka M."/>
            <person name="Narusaka Y."/>
            <person name="Takano Y."/>
            <person name="Kubo Y."/>
            <person name="Shirasu K."/>
        </authorList>
    </citation>
    <scope>GENOME REANNOTATION</scope>
    <source>
        <strain evidence="2">104-T / ATCC 96160 / CBS 514.97 / LARS 414 / MAFF 240422</strain>
    </source>
</reference>
<evidence type="ECO:0000313" key="1">
    <source>
        <dbReference type="EMBL" id="TDZ22400.1"/>
    </source>
</evidence>
<comment type="caution">
    <text evidence="1">The sequence shown here is derived from an EMBL/GenBank/DDBJ whole genome shotgun (WGS) entry which is preliminary data.</text>
</comment>
<proteinExistence type="predicted"/>
<dbReference type="AlphaFoldDB" id="A0A484FWH4"/>
<gene>
    <name evidence="1" type="ORF">Cob_v004540</name>
</gene>
<protein>
    <submittedName>
        <fullName evidence="1">Uncharacterized protein</fullName>
    </submittedName>
</protein>
<reference evidence="2" key="1">
    <citation type="journal article" date="2013" name="New Phytol.">
        <title>Comparative genomic and transcriptomic analyses reveal the hemibiotrophic stage shift of Colletotrichum fungi.</title>
        <authorList>
            <person name="Gan P."/>
            <person name="Ikeda K."/>
            <person name="Irieda H."/>
            <person name="Narusaka M."/>
            <person name="O'Connell R.J."/>
            <person name="Narusaka Y."/>
            <person name="Takano Y."/>
            <person name="Kubo Y."/>
            <person name="Shirasu K."/>
        </authorList>
    </citation>
    <scope>NUCLEOTIDE SEQUENCE [LARGE SCALE GENOMIC DNA]</scope>
    <source>
        <strain evidence="2">104-T / ATCC 96160 / CBS 514.97 / LARS 414 / MAFF 240422</strain>
    </source>
</reference>
<organism evidence="1 2">
    <name type="scientific">Colletotrichum orbiculare (strain 104-T / ATCC 96160 / CBS 514.97 / LARS 414 / MAFF 240422)</name>
    <name type="common">Cucumber anthracnose fungus</name>
    <name type="synonym">Colletotrichum lagenarium</name>
    <dbReference type="NCBI Taxonomy" id="1213857"/>
    <lineage>
        <taxon>Eukaryota</taxon>
        <taxon>Fungi</taxon>
        <taxon>Dikarya</taxon>
        <taxon>Ascomycota</taxon>
        <taxon>Pezizomycotina</taxon>
        <taxon>Sordariomycetes</taxon>
        <taxon>Hypocreomycetidae</taxon>
        <taxon>Glomerellales</taxon>
        <taxon>Glomerellaceae</taxon>
        <taxon>Colletotrichum</taxon>
        <taxon>Colletotrichum orbiculare species complex</taxon>
    </lineage>
</organism>